<dbReference type="GO" id="GO:0004601">
    <property type="term" value="F:peroxidase activity"/>
    <property type="evidence" value="ECO:0007669"/>
    <property type="project" value="UniProtKB-KW"/>
</dbReference>
<dbReference type="InterPro" id="IPR002048">
    <property type="entry name" value="EF_hand_dom"/>
</dbReference>
<evidence type="ECO:0000259" key="17">
    <source>
        <dbReference type="PROSITE" id="PS51384"/>
    </source>
</evidence>
<evidence type="ECO:0000256" key="13">
    <source>
        <dbReference type="ARBA" id="ARBA00023136"/>
    </source>
</evidence>
<evidence type="ECO:0000256" key="7">
    <source>
        <dbReference type="ARBA" id="ARBA00022723"/>
    </source>
</evidence>
<gene>
    <name evidence="19" type="primary">LOC111277317</name>
</gene>
<keyword evidence="12" id="KW-0560">Oxidoreductase</keyword>
<keyword evidence="7" id="KW-0479">Metal-binding</keyword>
<dbReference type="Pfam" id="PF08030">
    <property type="entry name" value="NAD_binding_6"/>
    <property type="match status" value="1"/>
</dbReference>
<evidence type="ECO:0000256" key="14">
    <source>
        <dbReference type="SAM" id="MobiDB-lite"/>
    </source>
</evidence>
<dbReference type="GeneID" id="111277317"/>
<dbReference type="SFLD" id="SFLDG01168">
    <property type="entry name" value="Ferric_reductase_subgroup_(FRE"/>
    <property type="match status" value="1"/>
</dbReference>
<dbReference type="InterPro" id="IPR013623">
    <property type="entry name" value="NADPH_Ox"/>
</dbReference>
<dbReference type="PANTHER" id="PTHR11972:SF64">
    <property type="entry name" value="RESPIRATORY BURST OXIDASE HOMOLOG PROTEIN B"/>
    <property type="match status" value="1"/>
</dbReference>
<organism evidence="18 19">
    <name type="scientific">Durio zibethinus</name>
    <name type="common">Durian</name>
    <dbReference type="NCBI Taxonomy" id="66656"/>
    <lineage>
        <taxon>Eukaryota</taxon>
        <taxon>Viridiplantae</taxon>
        <taxon>Streptophyta</taxon>
        <taxon>Embryophyta</taxon>
        <taxon>Tracheophyta</taxon>
        <taxon>Spermatophyta</taxon>
        <taxon>Magnoliopsida</taxon>
        <taxon>eudicotyledons</taxon>
        <taxon>Gunneridae</taxon>
        <taxon>Pentapetalae</taxon>
        <taxon>rosids</taxon>
        <taxon>malvids</taxon>
        <taxon>Malvales</taxon>
        <taxon>Malvaceae</taxon>
        <taxon>Helicteroideae</taxon>
        <taxon>Durio</taxon>
    </lineage>
</organism>
<dbReference type="InterPro" id="IPR017927">
    <property type="entry name" value="FAD-bd_FR_type"/>
</dbReference>
<keyword evidence="11 15" id="KW-1133">Transmembrane helix</keyword>
<dbReference type="PANTHER" id="PTHR11972">
    <property type="entry name" value="NADPH OXIDASE"/>
    <property type="match status" value="1"/>
</dbReference>
<dbReference type="AlphaFoldDB" id="A0A6P5WUU1"/>
<dbReference type="PROSITE" id="PS51384">
    <property type="entry name" value="FAD_FR"/>
    <property type="match status" value="1"/>
</dbReference>
<evidence type="ECO:0000256" key="6">
    <source>
        <dbReference type="ARBA" id="ARBA00022692"/>
    </source>
</evidence>
<dbReference type="SUPFAM" id="SSF47473">
    <property type="entry name" value="EF-hand"/>
    <property type="match status" value="1"/>
</dbReference>
<dbReference type="InterPro" id="IPR013112">
    <property type="entry name" value="FAD-bd_8"/>
</dbReference>
<evidence type="ECO:0000256" key="8">
    <source>
        <dbReference type="ARBA" id="ARBA00022827"/>
    </source>
</evidence>
<evidence type="ECO:0000256" key="2">
    <source>
        <dbReference type="ARBA" id="ARBA00007975"/>
    </source>
</evidence>
<evidence type="ECO:0000256" key="3">
    <source>
        <dbReference type="ARBA" id="ARBA00022553"/>
    </source>
</evidence>
<evidence type="ECO:0000313" key="19">
    <source>
        <dbReference type="RefSeq" id="XP_022719422.1"/>
    </source>
</evidence>
<feature type="region of interest" description="Disordered" evidence="14">
    <location>
        <begin position="1"/>
        <end position="46"/>
    </location>
</feature>
<keyword evidence="13 15" id="KW-0472">Membrane</keyword>
<name>A0A6P5WUU1_DURZI</name>
<comment type="similarity">
    <text evidence="2">Belongs to the RBOH (TC 5.B.1.3) family.</text>
</comment>
<dbReference type="Pfam" id="PF08414">
    <property type="entry name" value="NADPH_Ox"/>
    <property type="match status" value="1"/>
</dbReference>
<evidence type="ECO:0000313" key="18">
    <source>
        <dbReference type="Proteomes" id="UP000515121"/>
    </source>
</evidence>
<dbReference type="KEGG" id="dzi:111277317"/>
<keyword evidence="18" id="KW-1185">Reference proteome</keyword>
<dbReference type="RefSeq" id="XP_022719422.1">
    <property type="nucleotide sequence ID" value="XM_022863687.1"/>
</dbReference>
<dbReference type="GO" id="GO:0005509">
    <property type="term" value="F:calcium ion binding"/>
    <property type="evidence" value="ECO:0007669"/>
    <property type="project" value="InterPro"/>
</dbReference>
<keyword evidence="6 15" id="KW-0812">Transmembrane</keyword>
<dbReference type="GO" id="GO:0005886">
    <property type="term" value="C:plasma membrane"/>
    <property type="evidence" value="ECO:0007669"/>
    <property type="project" value="TreeGrafter"/>
</dbReference>
<dbReference type="Pfam" id="PF13202">
    <property type="entry name" value="EF-hand_5"/>
    <property type="match status" value="1"/>
</dbReference>
<dbReference type="Pfam" id="PF01794">
    <property type="entry name" value="Ferric_reduct"/>
    <property type="match status" value="1"/>
</dbReference>
<dbReference type="PROSITE" id="PS50222">
    <property type="entry name" value="EF_HAND_2"/>
    <property type="match status" value="1"/>
</dbReference>
<feature type="domain" description="FAD-binding FR-type" evidence="17">
    <location>
        <begin position="573"/>
        <end position="696"/>
    </location>
</feature>
<evidence type="ECO:0000256" key="10">
    <source>
        <dbReference type="ARBA" id="ARBA00022857"/>
    </source>
</evidence>
<keyword evidence="8" id="KW-0274">FAD</keyword>
<dbReference type="SMART" id="SM00054">
    <property type="entry name" value="EFh"/>
    <property type="match status" value="2"/>
</dbReference>
<dbReference type="InterPro" id="IPR011992">
    <property type="entry name" value="EF-hand-dom_pair"/>
</dbReference>
<dbReference type="PRINTS" id="PR00466">
    <property type="entry name" value="GP91PHOX"/>
</dbReference>
<dbReference type="Proteomes" id="UP000515121">
    <property type="component" value="Unplaced"/>
</dbReference>
<dbReference type="OrthoDB" id="167398at2759"/>
<dbReference type="Gene3D" id="1.10.238.10">
    <property type="entry name" value="EF-hand"/>
    <property type="match status" value="1"/>
</dbReference>
<comment type="subcellular location">
    <subcellularLocation>
        <location evidence="1">Membrane</location>
        <topology evidence="1">Multi-pass membrane protein</topology>
    </subcellularLocation>
</comment>
<sequence length="885" mass="100532">MEIQHSKHDSWSDTESTSSTRVGYSGPLSGPMLVNNKKNSSKKSARFKDDDEYVEITLDIRDDSVSVQNIKGGDPETAMLATRLEKRPSFGSQLSFRIRQVSQELKRMTSTKSVPFNKVDRNKSGAARALRGLKFMSKNAGSEGWSEIEKRFDELSVNGSLPKSLFGQCIGMNESKEFAGELFEALARRRGITSSAINKAVLREFWEQITDQGFDARLQTFFDMVDKNADGRITEEEVKEIIALSASANKLSKIQESAEEYAALIMEELDKDNLGHIEIYNLETLLLQAPSQSANLVTDSRILSRLLSEKLVPTKERNPIKRWGRGLAYFLMDNWKRIWVLALWISICAGLFTWKFIQYKHRAVFDVMGYCVTTAKGAAETTKFNMALILLPVCRNTITWLRSRTKLGVVVPFDDNINFHKVVALGIAIGVGLHAGAHLTCDFPRLLHATDEEYEPMKPFFGDERPNNYWWFVKGTEGWTGVAMVVLMAIAYILAQPWFRRNRLNLPKAIKKLTGFNAFWYSHHLFVIVYALFIVHGYFLYLSKKWYKKTTWMYLAVPMLLYACERLIRAFRSGYKSVKILKVAVYPGNVLSLQMSKPQGFKYTSGQYIFVNCAAVSPFQWHPFSITSAPGDDYLSIHIRTLGDWTSQLKALFVKVCQPPSVDQSGLLRADTGKGENQPRLPKLLIDGPYGAPAQDYKKYDVLLLVGLGIGATPLISIVKDVLNNIKQQKEIEEGIETGVKNKRKPFATQRAYFYWVTREQGSFEWFRGVMNEVAEYDRDRVIELHNYCTSVYEEGDARSALITMLQSLHHAKSGVDIVSGTRVKTHFARPSWHKVFKHVAVNHADQRVGVFYCGAPGLTGELRKLAQDFSRKTSTKFDFHKENF</sequence>
<feature type="compositionally biased region" description="Basic and acidic residues" evidence="14">
    <location>
        <begin position="1"/>
        <end position="11"/>
    </location>
</feature>
<feature type="transmembrane region" description="Helical" evidence="15">
    <location>
        <begin position="702"/>
        <end position="719"/>
    </location>
</feature>
<dbReference type="CDD" id="cd06186">
    <property type="entry name" value="NOX_Duox_like_FAD_NADP"/>
    <property type="match status" value="1"/>
</dbReference>
<evidence type="ECO:0000256" key="4">
    <source>
        <dbReference type="ARBA" id="ARBA00022559"/>
    </source>
</evidence>
<proteinExistence type="inferred from homology"/>
<dbReference type="GO" id="GO:0016174">
    <property type="term" value="F:NAD(P)H oxidase H2O2-forming activity"/>
    <property type="evidence" value="ECO:0007669"/>
    <property type="project" value="TreeGrafter"/>
</dbReference>
<evidence type="ECO:0000256" key="11">
    <source>
        <dbReference type="ARBA" id="ARBA00022989"/>
    </source>
</evidence>
<evidence type="ECO:0000256" key="12">
    <source>
        <dbReference type="ARBA" id="ARBA00023002"/>
    </source>
</evidence>
<dbReference type="InterPro" id="IPR000778">
    <property type="entry name" value="Cyt_b245_heavy_chain"/>
</dbReference>
<dbReference type="FunFam" id="1.10.238.10:FF:000049">
    <property type="entry name" value="Respiratory burst oxidase homolog A"/>
    <property type="match status" value="1"/>
</dbReference>
<evidence type="ECO:0000256" key="5">
    <source>
        <dbReference type="ARBA" id="ARBA00022630"/>
    </source>
</evidence>
<dbReference type="SUPFAM" id="SSF52343">
    <property type="entry name" value="Ferredoxin reductase-like, C-terminal NADP-linked domain"/>
    <property type="match status" value="1"/>
</dbReference>
<dbReference type="FunFam" id="2.40.30.10:FF:000019">
    <property type="entry name" value="Respiratory burst oxidase homolog A"/>
    <property type="match status" value="1"/>
</dbReference>
<feature type="transmembrane region" description="Helical" evidence="15">
    <location>
        <begin position="338"/>
        <end position="357"/>
    </location>
</feature>
<dbReference type="InterPro" id="IPR050369">
    <property type="entry name" value="RBOH/FRE"/>
</dbReference>
<dbReference type="InterPro" id="IPR039261">
    <property type="entry name" value="FNR_nucleotide-bd"/>
</dbReference>
<feature type="transmembrane region" description="Helical" evidence="15">
    <location>
        <begin position="478"/>
        <end position="499"/>
    </location>
</feature>
<dbReference type="Gene3D" id="3.40.50.80">
    <property type="entry name" value="Nucleotide-binding domain of ferredoxin-NADP reductase (FNR) module"/>
    <property type="match status" value="1"/>
</dbReference>
<dbReference type="InterPro" id="IPR018247">
    <property type="entry name" value="EF_Hand_1_Ca_BS"/>
</dbReference>
<dbReference type="FunFam" id="3.40.50.80:FF:000007">
    <property type="entry name" value="Respiratory burst oxidase protein A"/>
    <property type="match status" value="1"/>
</dbReference>
<feature type="transmembrane region" description="Helical" evidence="15">
    <location>
        <begin position="519"/>
        <end position="539"/>
    </location>
</feature>
<keyword evidence="10" id="KW-0521">NADP</keyword>
<dbReference type="PROSITE" id="PS00018">
    <property type="entry name" value="EF_HAND_1"/>
    <property type="match status" value="1"/>
</dbReference>
<dbReference type="SFLD" id="SFLDG01169">
    <property type="entry name" value="NADPH_oxidase_subgroup_(NOX)"/>
    <property type="match status" value="1"/>
</dbReference>
<keyword evidence="5" id="KW-0285">Flavoprotein</keyword>
<evidence type="ECO:0000256" key="1">
    <source>
        <dbReference type="ARBA" id="ARBA00004141"/>
    </source>
</evidence>
<evidence type="ECO:0000256" key="9">
    <source>
        <dbReference type="ARBA" id="ARBA00022837"/>
    </source>
</evidence>
<protein>
    <submittedName>
        <fullName evidence="19">Respiratory burst oxidase homolog protein B-like</fullName>
    </submittedName>
</protein>
<keyword evidence="3" id="KW-0597">Phosphoprotein</keyword>
<keyword evidence="9" id="KW-0106">Calcium</keyword>
<dbReference type="Pfam" id="PF08022">
    <property type="entry name" value="FAD_binding_8"/>
    <property type="match status" value="1"/>
</dbReference>
<dbReference type="SUPFAM" id="SSF63380">
    <property type="entry name" value="Riboflavin synthase domain-like"/>
    <property type="match status" value="1"/>
</dbReference>
<keyword evidence="4" id="KW-0575">Peroxidase</keyword>
<reference evidence="19" key="1">
    <citation type="submission" date="2025-08" db="UniProtKB">
        <authorList>
            <consortium name="RefSeq"/>
        </authorList>
    </citation>
    <scope>IDENTIFICATION</scope>
    <source>
        <tissue evidence="19">Fruit stalk</tissue>
    </source>
</reference>
<feature type="domain" description="EF-hand" evidence="16">
    <location>
        <begin position="213"/>
        <end position="248"/>
    </location>
</feature>
<accession>A0A6P5WUU1</accession>
<dbReference type="InterPro" id="IPR013121">
    <property type="entry name" value="Fe_red_NAD-bd_6"/>
</dbReference>
<dbReference type="CDD" id="cd00051">
    <property type="entry name" value="EFh"/>
    <property type="match status" value="1"/>
</dbReference>
<dbReference type="InterPro" id="IPR013130">
    <property type="entry name" value="Fe3_Rdtase_TM_dom"/>
</dbReference>
<dbReference type="Gene3D" id="2.40.30.10">
    <property type="entry name" value="Translation factors"/>
    <property type="match status" value="1"/>
</dbReference>
<evidence type="ECO:0000256" key="15">
    <source>
        <dbReference type="SAM" id="Phobius"/>
    </source>
</evidence>
<evidence type="ECO:0000259" key="16">
    <source>
        <dbReference type="PROSITE" id="PS50222"/>
    </source>
</evidence>
<dbReference type="InterPro" id="IPR017938">
    <property type="entry name" value="Riboflavin_synthase-like_b-brl"/>
</dbReference>